<dbReference type="AlphaFoldDB" id="J7SBT2"/>
<dbReference type="PANTHER" id="PTHR10340:SF27">
    <property type="entry name" value="ACL091CP"/>
    <property type="match status" value="1"/>
</dbReference>
<dbReference type="STRING" id="599839.J7SBT2"/>
<gene>
    <name evidence="5" type="ORF">FIBRA_00095</name>
</gene>
<dbReference type="Pfam" id="PF00149">
    <property type="entry name" value="Metallophos"/>
    <property type="match status" value="1"/>
</dbReference>
<name>J7SBT2_9APHY</name>
<evidence type="ECO:0000259" key="4">
    <source>
        <dbReference type="Pfam" id="PF00149"/>
    </source>
</evidence>
<evidence type="ECO:0000256" key="3">
    <source>
        <dbReference type="SAM" id="SignalP"/>
    </source>
</evidence>
<proteinExistence type="predicted"/>
<evidence type="ECO:0000256" key="2">
    <source>
        <dbReference type="ARBA" id="ARBA00023180"/>
    </source>
</evidence>
<evidence type="ECO:0000256" key="1">
    <source>
        <dbReference type="ARBA" id="ARBA00022801"/>
    </source>
</evidence>
<dbReference type="SUPFAM" id="SSF56300">
    <property type="entry name" value="Metallo-dependent phosphatases"/>
    <property type="match status" value="1"/>
</dbReference>
<dbReference type="GO" id="GO:0005615">
    <property type="term" value="C:extracellular space"/>
    <property type="evidence" value="ECO:0007669"/>
    <property type="project" value="TreeGrafter"/>
</dbReference>
<dbReference type="InterPro" id="IPR029052">
    <property type="entry name" value="Metallo-depent_PP-like"/>
</dbReference>
<keyword evidence="1" id="KW-0378">Hydrolase</keyword>
<dbReference type="InParanoid" id="J7SBT2"/>
<dbReference type="InterPro" id="IPR004843">
    <property type="entry name" value="Calcineurin-like_PHP"/>
</dbReference>
<keyword evidence="2" id="KW-0325">Glycoprotein</keyword>
<dbReference type="Proteomes" id="UP000006352">
    <property type="component" value="Unassembled WGS sequence"/>
</dbReference>
<dbReference type="InterPro" id="IPR041805">
    <property type="entry name" value="ASMase/PPN1_MPP"/>
</dbReference>
<dbReference type="PANTHER" id="PTHR10340">
    <property type="entry name" value="SPHINGOMYELIN PHOSPHODIESTERASE"/>
    <property type="match status" value="1"/>
</dbReference>
<dbReference type="RefSeq" id="XP_012177384.1">
    <property type="nucleotide sequence ID" value="XM_012321994.1"/>
</dbReference>
<dbReference type="CDD" id="cd00842">
    <property type="entry name" value="MPP_ASMase"/>
    <property type="match status" value="1"/>
</dbReference>
<dbReference type="HOGENOM" id="CLU_014743_2_1_1"/>
<feature type="chain" id="PRO_5003797658" description="Calcineurin-like phosphoesterase domain-containing protein" evidence="3">
    <location>
        <begin position="25"/>
        <end position="657"/>
    </location>
</feature>
<accession>J7SBT2</accession>
<dbReference type="GeneID" id="24093012"/>
<organism evidence="5 6">
    <name type="scientific">Fibroporia radiculosa</name>
    <dbReference type="NCBI Taxonomy" id="599839"/>
    <lineage>
        <taxon>Eukaryota</taxon>
        <taxon>Fungi</taxon>
        <taxon>Dikarya</taxon>
        <taxon>Basidiomycota</taxon>
        <taxon>Agaricomycotina</taxon>
        <taxon>Agaricomycetes</taxon>
        <taxon>Polyporales</taxon>
        <taxon>Fibroporiaceae</taxon>
        <taxon>Fibroporia</taxon>
    </lineage>
</organism>
<keyword evidence="6" id="KW-1185">Reference proteome</keyword>
<keyword evidence="3" id="KW-0732">Signal</keyword>
<feature type="signal peptide" evidence="3">
    <location>
        <begin position="1"/>
        <end position="24"/>
    </location>
</feature>
<sequence length="657" mass="71948">MPRSVSKIGGVSLLLGAGFAAAQATGTISGLGPSAYTVPGVFPTSVFQSYYNDPTATTAEPQPVISDPVTHKTYPYWLTNPETIPQVDAWEPHPLPPTASSGQLLEYAVQQIASIAANPIFGNDTCAQCTAALEVAKFLALAAPEQGPSLAVKLCEYFDYADDCETEYGIFSLGSPITQVVAFADVGGYDGQPKPNPLPPPRQATGERLKVLHMSDLHIDPRYTVGSEANCSDYLCCRPGVYNKQSPNTTVLPAPMYGAYYCDAPLSLILAALDSVPVLTGTEDTGFDFSLYTGDLVSHDNENELSREYTLYSETILYNLLKQKINSGPVYAVLGNHDTYNEAQNAPYNLTPSLTGQFNWDYDHLASLWELNGWIDSGVAQQARTHYAAYSVERSDGLRIITLNTDFWYKANYYNYINLAGSDNSGMLRFLTDELQAAEDAGDRVWILGHVLSGWDGTNPLDNPTNLFYQIVDRYSPHVIANIFFGHTHEDQLSIFYANNATNISAENALAVSWIMPSVTPLTNLNSGFRMYEVDSGTFEVLDSYTWYADVNSFSSLEGQTEFGPSYHFEYSTREAYGGNITWGPNDPLNATWWHLVTESMEANTTLVELFNTYQGKSSVRSPPCTGECATAKICYLRSGSASIAQQNCPTGYGSVQ</sequence>
<feature type="domain" description="Calcineurin-like phosphoesterase" evidence="4">
    <location>
        <begin position="209"/>
        <end position="490"/>
    </location>
</feature>
<dbReference type="Gene3D" id="3.60.21.10">
    <property type="match status" value="1"/>
</dbReference>
<dbReference type="OrthoDB" id="282973at2759"/>
<protein>
    <recommendedName>
        <fullName evidence="4">Calcineurin-like phosphoesterase domain-containing protein</fullName>
    </recommendedName>
</protein>
<evidence type="ECO:0000313" key="5">
    <source>
        <dbReference type="EMBL" id="CCL98101.1"/>
    </source>
</evidence>
<evidence type="ECO:0000313" key="6">
    <source>
        <dbReference type="Proteomes" id="UP000006352"/>
    </source>
</evidence>
<dbReference type="EMBL" id="HE796869">
    <property type="protein sequence ID" value="CCL98101.1"/>
    <property type="molecule type" value="Genomic_DNA"/>
</dbReference>
<dbReference type="GO" id="GO:0008081">
    <property type="term" value="F:phosphoric diester hydrolase activity"/>
    <property type="evidence" value="ECO:0007669"/>
    <property type="project" value="TreeGrafter"/>
</dbReference>
<reference evidence="5 6" key="1">
    <citation type="journal article" date="2012" name="Appl. Environ. Microbiol.">
        <title>Short-read sequencing for genomic analysis of the brown rot fungus Fibroporia radiculosa.</title>
        <authorList>
            <person name="Tang J.D."/>
            <person name="Perkins A.D."/>
            <person name="Sonstegard T.S."/>
            <person name="Schroeder S.G."/>
            <person name="Burgess S.C."/>
            <person name="Diehl S.V."/>
        </authorList>
    </citation>
    <scope>NUCLEOTIDE SEQUENCE [LARGE SCALE GENOMIC DNA]</scope>
    <source>
        <strain evidence="5 6">TFFH 294</strain>
    </source>
</reference>